<dbReference type="InterPro" id="IPR024515">
    <property type="entry name" value="DUF3397"/>
</dbReference>
<protein>
    <submittedName>
        <fullName evidence="2">DUF3397 domain-containing protein</fullName>
    </submittedName>
</protein>
<dbReference type="EMBL" id="DXFP01000053">
    <property type="protein sequence ID" value="HIX02243.1"/>
    <property type="molecule type" value="Genomic_DNA"/>
</dbReference>
<gene>
    <name evidence="2" type="ORF">H9861_05765</name>
</gene>
<evidence type="ECO:0000313" key="2">
    <source>
        <dbReference type="EMBL" id="HIX02243.1"/>
    </source>
</evidence>
<proteinExistence type="predicted"/>
<sequence length="119" mass="14021">MLKQWYIQLLILILIWIILTFITKRFISKKYPKFKRLDVFSIFLLIAIHFLSQNLIGLSLIPFLVCGLSLYGLAMTILYAVLEGQIIYKKFLTRFWRVADLVILGLYCVLLIFKIVSLF</sequence>
<evidence type="ECO:0000313" key="3">
    <source>
        <dbReference type="Proteomes" id="UP000823963"/>
    </source>
</evidence>
<reference evidence="2" key="1">
    <citation type="journal article" date="2021" name="PeerJ">
        <title>Extensive microbial diversity within the chicken gut microbiome revealed by metagenomics and culture.</title>
        <authorList>
            <person name="Gilroy R."/>
            <person name="Ravi A."/>
            <person name="Getino M."/>
            <person name="Pursley I."/>
            <person name="Horton D.L."/>
            <person name="Alikhan N.F."/>
            <person name="Baker D."/>
            <person name="Gharbi K."/>
            <person name="Hall N."/>
            <person name="Watson M."/>
            <person name="Adriaenssens E.M."/>
            <person name="Foster-Nyarko E."/>
            <person name="Jarju S."/>
            <person name="Secka A."/>
            <person name="Antonio M."/>
            <person name="Oren A."/>
            <person name="Chaudhuri R.R."/>
            <person name="La Ragione R."/>
            <person name="Hildebrand F."/>
            <person name="Pallen M.J."/>
        </authorList>
    </citation>
    <scope>NUCLEOTIDE SEQUENCE</scope>
    <source>
        <strain evidence="2">6627</strain>
    </source>
</reference>
<accession>A0A9D2AA39</accession>
<dbReference type="Proteomes" id="UP000823963">
    <property type="component" value="Unassembled WGS sequence"/>
</dbReference>
<comment type="caution">
    <text evidence="2">The sequence shown here is derived from an EMBL/GenBank/DDBJ whole genome shotgun (WGS) entry which is preliminary data.</text>
</comment>
<reference evidence="2" key="2">
    <citation type="submission" date="2021-04" db="EMBL/GenBank/DDBJ databases">
        <authorList>
            <person name="Gilroy R."/>
        </authorList>
    </citation>
    <scope>NUCLEOTIDE SEQUENCE</scope>
    <source>
        <strain evidence="2">6627</strain>
    </source>
</reference>
<keyword evidence="1" id="KW-1133">Transmembrane helix</keyword>
<feature type="transmembrane region" description="Helical" evidence="1">
    <location>
        <begin position="62"/>
        <end position="82"/>
    </location>
</feature>
<feature type="transmembrane region" description="Helical" evidence="1">
    <location>
        <begin position="6"/>
        <end position="27"/>
    </location>
</feature>
<feature type="transmembrane region" description="Helical" evidence="1">
    <location>
        <begin position="39"/>
        <end position="56"/>
    </location>
</feature>
<dbReference type="AlphaFoldDB" id="A0A9D2AA39"/>
<dbReference type="Pfam" id="PF11877">
    <property type="entry name" value="DUF3397"/>
    <property type="match status" value="1"/>
</dbReference>
<evidence type="ECO:0000256" key="1">
    <source>
        <dbReference type="SAM" id="Phobius"/>
    </source>
</evidence>
<name>A0A9D2AA39_9LACO</name>
<feature type="transmembrane region" description="Helical" evidence="1">
    <location>
        <begin position="94"/>
        <end position="116"/>
    </location>
</feature>
<keyword evidence="1" id="KW-0472">Membrane</keyword>
<organism evidence="2 3">
    <name type="scientific">Candidatus Ligilactobacillus excrementigallinarum</name>
    <dbReference type="NCBI Taxonomy" id="2838641"/>
    <lineage>
        <taxon>Bacteria</taxon>
        <taxon>Bacillati</taxon>
        <taxon>Bacillota</taxon>
        <taxon>Bacilli</taxon>
        <taxon>Lactobacillales</taxon>
        <taxon>Lactobacillaceae</taxon>
        <taxon>Ligilactobacillus</taxon>
    </lineage>
</organism>
<keyword evidence="1" id="KW-0812">Transmembrane</keyword>